<keyword evidence="2 5" id="KW-0812">Transmembrane</keyword>
<dbReference type="InterPro" id="IPR058982">
    <property type="entry name" value="Beta-barrel_AprE"/>
</dbReference>
<dbReference type="EMBL" id="BJYS01000052">
    <property type="protein sequence ID" value="GEO07140.1"/>
    <property type="molecule type" value="Genomic_DNA"/>
</dbReference>
<accession>A0A512B5B1</accession>
<dbReference type="Proteomes" id="UP000321532">
    <property type="component" value="Unassembled WGS sequence"/>
</dbReference>
<dbReference type="RefSeq" id="WP_146904684.1">
    <property type="nucleotide sequence ID" value="NZ_BJYS01000052.1"/>
</dbReference>
<keyword evidence="4 5" id="KW-0472">Membrane</keyword>
<dbReference type="PANTHER" id="PTHR30386:SF26">
    <property type="entry name" value="TRANSPORT PROTEIN COMB"/>
    <property type="match status" value="1"/>
</dbReference>
<feature type="domain" description="AprE-like beta-barrel" evidence="6">
    <location>
        <begin position="276"/>
        <end position="362"/>
    </location>
</feature>
<dbReference type="PRINTS" id="PR01490">
    <property type="entry name" value="RTXTOXIND"/>
</dbReference>
<evidence type="ECO:0000256" key="1">
    <source>
        <dbReference type="ARBA" id="ARBA00004167"/>
    </source>
</evidence>
<organism evidence="7 8">
    <name type="scientific">Adhaeribacter aerolatus</name>
    <dbReference type="NCBI Taxonomy" id="670289"/>
    <lineage>
        <taxon>Bacteria</taxon>
        <taxon>Pseudomonadati</taxon>
        <taxon>Bacteroidota</taxon>
        <taxon>Cytophagia</taxon>
        <taxon>Cytophagales</taxon>
        <taxon>Hymenobacteraceae</taxon>
        <taxon>Adhaeribacter</taxon>
    </lineage>
</organism>
<dbReference type="InterPro" id="IPR050739">
    <property type="entry name" value="MFP"/>
</dbReference>
<dbReference type="PANTHER" id="PTHR30386">
    <property type="entry name" value="MEMBRANE FUSION SUBUNIT OF EMRAB-TOLC MULTIDRUG EFFLUX PUMP"/>
    <property type="match status" value="1"/>
</dbReference>
<evidence type="ECO:0000256" key="4">
    <source>
        <dbReference type="ARBA" id="ARBA00023136"/>
    </source>
</evidence>
<dbReference type="Pfam" id="PF26002">
    <property type="entry name" value="Beta-barrel_AprE"/>
    <property type="match status" value="1"/>
</dbReference>
<dbReference type="GO" id="GO:0016020">
    <property type="term" value="C:membrane"/>
    <property type="evidence" value="ECO:0007669"/>
    <property type="project" value="UniProtKB-SubCell"/>
</dbReference>
<comment type="subcellular location">
    <subcellularLocation>
        <location evidence="1">Membrane</location>
        <topology evidence="1">Single-pass membrane protein</topology>
    </subcellularLocation>
</comment>
<name>A0A512B5B1_9BACT</name>
<dbReference type="Gene3D" id="2.40.50.100">
    <property type="match status" value="1"/>
</dbReference>
<evidence type="ECO:0000256" key="5">
    <source>
        <dbReference type="SAM" id="Phobius"/>
    </source>
</evidence>
<evidence type="ECO:0000313" key="8">
    <source>
        <dbReference type="Proteomes" id="UP000321532"/>
    </source>
</evidence>
<dbReference type="OrthoDB" id="594147at2"/>
<feature type="transmembrane region" description="Helical" evidence="5">
    <location>
        <begin position="28"/>
        <end position="47"/>
    </location>
</feature>
<comment type="caution">
    <text evidence="7">The sequence shown here is derived from an EMBL/GenBank/DDBJ whole genome shotgun (WGS) entry which is preliminary data.</text>
</comment>
<keyword evidence="3 5" id="KW-1133">Transmembrane helix</keyword>
<evidence type="ECO:0000313" key="7">
    <source>
        <dbReference type="EMBL" id="GEO07140.1"/>
    </source>
</evidence>
<protein>
    <submittedName>
        <fullName evidence="7">RTX toxin transporter</fullName>
    </submittedName>
</protein>
<dbReference type="AlphaFoldDB" id="A0A512B5B1"/>
<evidence type="ECO:0000259" key="6">
    <source>
        <dbReference type="Pfam" id="PF26002"/>
    </source>
</evidence>
<reference evidence="7 8" key="1">
    <citation type="submission" date="2019-07" db="EMBL/GenBank/DDBJ databases">
        <title>Whole genome shotgun sequence of Adhaeribacter aerolatus NBRC 106133.</title>
        <authorList>
            <person name="Hosoyama A."/>
            <person name="Uohara A."/>
            <person name="Ohji S."/>
            <person name="Ichikawa N."/>
        </authorList>
    </citation>
    <scope>NUCLEOTIDE SEQUENCE [LARGE SCALE GENOMIC DNA]</scope>
    <source>
        <strain evidence="7 8">NBRC 106133</strain>
    </source>
</reference>
<evidence type="ECO:0000256" key="3">
    <source>
        <dbReference type="ARBA" id="ARBA00022989"/>
    </source>
</evidence>
<dbReference type="Gene3D" id="2.40.30.170">
    <property type="match status" value="1"/>
</dbReference>
<proteinExistence type="predicted"/>
<gene>
    <name evidence="7" type="primary">rtxD</name>
    <name evidence="7" type="ORF">AAE02nite_48040</name>
</gene>
<evidence type="ECO:0000256" key="2">
    <source>
        <dbReference type="ARBA" id="ARBA00022692"/>
    </source>
</evidence>
<keyword evidence="8" id="KW-1185">Reference proteome</keyword>
<sequence>MQNQLYPSDVIEYSAESYLGTISTRSQAIYVAILGGIILAFLSLPFISMDVVVRTNGIIRPIADKSELKPFVAGTIAAVLVKENQYVRRGQVMLRLQTDGLDTRIRLNQAQQVQKKQHLKDLSRLVALDTTSLLRARKLQSPLYQQQYTQFVQVLSQHQNTLRKKQQELTLTQTLFQEKVVARQEYDDKQFELRSSRSAYLAAMEQQLSQWQADLTTHTFSFTELQAQEKELQQQKEFYTIRAPIAGTLQQFTGKYAGSYLQGGEMVGVISPDSGLIAECYVSPKEIGQIRLGMPATFQIDAFNYNEWGLLKGRVTDVAHDVVLLNNQPAFKITCQLDDTYLQLPNGYRGNLKKGMTLQARFSLTQRSLLQLLFDKADDWLNPLQATQ</sequence>